<proteinExistence type="predicted"/>
<dbReference type="RefSeq" id="WP_259865576.1">
    <property type="nucleotide sequence ID" value="NZ_BAAAST010000027.1"/>
</dbReference>
<reference evidence="1" key="2">
    <citation type="submission" date="2022-09" db="EMBL/GenBank/DDBJ databases">
        <title>Biosynthetic gene clusters of Dactylosporangioum fulvum.</title>
        <authorList>
            <person name="Caradec T."/>
        </authorList>
    </citation>
    <scope>NUCLEOTIDE SEQUENCE</scope>
    <source>
        <strain evidence="1">NRRL B-16292</strain>
    </source>
</reference>
<protein>
    <submittedName>
        <fullName evidence="1">Uncharacterized protein</fullName>
    </submittedName>
</protein>
<organism evidence="1 2">
    <name type="scientific">Dactylosporangium fulvum</name>
    <dbReference type="NCBI Taxonomy" id="53359"/>
    <lineage>
        <taxon>Bacteria</taxon>
        <taxon>Bacillati</taxon>
        <taxon>Actinomycetota</taxon>
        <taxon>Actinomycetes</taxon>
        <taxon>Micromonosporales</taxon>
        <taxon>Micromonosporaceae</taxon>
        <taxon>Dactylosporangium</taxon>
    </lineage>
</organism>
<evidence type="ECO:0000313" key="2">
    <source>
        <dbReference type="Proteomes" id="UP001059617"/>
    </source>
</evidence>
<sequence>MSDEGPLLVDGSRTLFAVGPDWVEGRDFPAGTADWNVGHIRLVTDGSLADAERVIDELAEQGVELDRLDEPERNPLPFGEVLTVWEDLHGQWDAAIIRL</sequence>
<keyword evidence="2" id="KW-1185">Reference proteome</keyword>
<reference evidence="1" key="1">
    <citation type="submission" date="2021-04" db="EMBL/GenBank/DDBJ databases">
        <authorList>
            <person name="Hartkoorn R.C."/>
            <person name="Beaudoing E."/>
            <person name="Hot D."/>
        </authorList>
    </citation>
    <scope>NUCLEOTIDE SEQUENCE</scope>
    <source>
        <strain evidence="1">NRRL B-16292</strain>
    </source>
</reference>
<evidence type="ECO:0000313" key="1">
    <source>
        <dbReference type="EMBL" id="UWP86419.1"/>
    </source>
</evidence>
<dbReference type="EMBL" id="CP073720">
    <property type="protein sequence ID" value="UWP86419.1"/>
    <property type="molecule type" value="Genomic_DNA"/>
</dbReference>
<dbReference type="Proteomes" id="UP001059617">
    <property type="component" value="Chromosome"/>
</dbReference>
<accession>A0ABY5WB21</accession>
<name>A0ABY5WB21_9ACTN</name>
<gene>
    <name evidence="1" type="ORF">Dfulv_20120</name>
</gene>